<dbReference type="AlphaFoldDB" id="A0A819SYP9"/>
<accession>A0A819SYP9</accession>
<evidence type="ECO:0000313" key="3">
    <source>
        <dbReference type="Proteomes" id="UP000663881"/>
    </source>
</evidence>
<sequence>MNEWPDLNTNEVTVVNHLNSLRDGLTEDTAAKLSKYGSCRFWDFDGYNATRYKNAFRSYLTLLLGIARLVPRSTFLGNFPKDCGGCAIAQFFCIVAMHPTLHSEVYDLLRELLCDKNDRILKMLPDSNEMVHLVRNAYQLRDKAFPYAGFCLNFDHKSEAYKIMKVLGLMIESDKFIQLMKNDTEKAISIAQKMMTNFEDPFDYDIDLPKLLNNM</sequence>
<gene>
    <name evidence="2" type="ORF">OKA104_LOCUS33721</name>
    <name evidence="1" type="ORF">VCS650_LOCUS35085</name>
</gene>
<dbReference type="OrthoDB" id="10084765at2759"/>
<reference evidence="2" key="1">
    <citation type="submission" date="2021-02" db="EMBL/GenBank/DDBJ databases">
        <authorList>
            <person name="Nowell W R."/>
        </authorList>
    </citation>
    <scope>NUCLEOTIDE SEQUENCE</scope>
</reference>
<evidence type="ECO:0000313" key="1">
    <source>
        <dbReference type="EMBL" id="CAF1375176.1"/>
    </source>
</evidence>
<proteinExistence type="predicted"/>
<dbReference type="EMBL" id="CAJOAY010004363">
    <property type="protein sequence ID" value="CAF4066745.1"/>
    <property type="molecule type" value="Genomic_DNA"/>
</dbReference>
<dbReference type="Proteomes" id="UP000663881">
    <property type="component" value="Unassembled WGS sequence"/>
</dbReference>
<dbReference type="Proteomes" id="UP000663891">
    <property type="component" value="Unassembled WGS sequence"/>
</dbReference>
<evidence type="ECO:0000313" key="2">
    <source>
        <dbReference type="EMBL" id="CAF4066745.1"/>
    </source>
</evidence>
<dbReference type="EMBL" id="CAJNON010000773">
    <property type="protein sequence ID" value="CAF1375176.1"/>
    <property type="molecule type" value="Genomic_DNA"/>
</dbReference>
<organism evidence="2 3">
    <name type="scientific">Adineta steineri</name>
    <dbReference type="NCBI Taxonomy" id="433720"/>
    <lineage>
        <taxon>Eukaryota</taxon>
        <taxon>Metazoa</taxon>
        <taxon>Spiralia</taxon>
        <taxon>Gnathifera</taxon>
        <taxon>Rotifera</taxon>
        <taxon>Eurotatoria</taxon>
        <taxon>Bdelloidea</taxon>
        <taxon>Adinetida</taxon>
        <taxon>Adinetidae</taxon>
        <taxon>Adineta</taxon>
    </lineage>
</organism>
<comment type="caution">
    <text evidence="2">The sequence shown here is derived from an EMBL/GenBank/DDBJ whole genome shotgun (WGS) entry which is preliminary data.</text>
</comment>
<protein>
    <submittedName>
        <fullName evidence="2">Uncharacterized protein</fullName>
    </submittedName>
</protein>
<name>A0A819SYP9_9BILA</name>